<keyword evidence="1" id="KW-0238">DNA-binding</keyword>
<evidence type="ECO:0000259" key="3">
    <source>
        <dbReference type="PROSITE" id="PS50043"/>
    </source>
</evidence>
<dbReference type="PANTHER" id="PTHR43214">
    <property type="entry name" value="TWO-COMPONENT RESPONSE REGULATOR"/>
    <property type="match status" value="1"/>
</dbReference>
<evidence type="ECO:0000313" key="6">
    <source>
        <dbReference type="Proteomes" id="UP000030625"/>
    </source>
</evidence>
<dbReference type="PROSITE" id="PS50043">
    <property type="entry name" value="HTH_LUXR_2"/>
    <property type="match status" value="1"/>
</dbReference>
<evidence type="ECO:0000259" key="4">
    <source>
        <dbReference type="PROSITE" id="PS50110"/>
    </source>
</evidence>
<dbReference type="InterPro" id="IPR011006">
    <property type="entry name" value="CheY-like_superfamily"/>
</dbReference>
<feature type="domain" description="Response regulatory" evidence="4">
    <location>
        <begin position="8"/>
        <end position="126"/>
    </location>
</feature>
<organism evidence="5 6">
    <name type="scientific">Bifidobacterium catenulatum PV20-2</name>
    <dbReference type="NCBI Taxonomy" id="1447716"/>
    <lineage>
        <taxon>Bacteria</taxon>
        <taxon>Bacillati</taxon>
        <taxon>Actinomycetota</taxon>
        <taxon>Actinomycetes</taxon>
        <taxon>Bifidobacteriales</taxon>
        <taxon>Bifidobacteriaceae</taxon>
        <taxon>Bifidobacterium</taxon>
    </lineage>
</organism>
<dbReference type="InterPro" id="IPR000792">
    <property type="entry name" value="Tscrpt_reg_LuxR_C"/>
</dbReference>
<dbReference type="OrthoDB" id="9808843at2"/>
<gene>
    <name evidence="5" type="ORF">AH68_07975</name>
</gene>
<dbReference type="Gene3D" id="1.10.10.10">
    <property type="entry name" value="Winged helix-like DNA-binding domain superfamily/Winged helix DNA-binding domain"/>
    <property type="match status" value="1"/>
</dbReference>
<dbReference type="AlphaFoldDB" id="A0A0A7I4A8"/>
<dbReference type="PROSITE" id="PS00622">
    <property type="entry name" value="HTH_LUXR_1"/>
    <property type="match status" value="1"/>
</dbReference>
<dbReference type="GO" id="GO:0006355">
    <property type="term" value="P:regulation of DNA-templated transcription"/>
    <property type="evidence" value="ECO:0007669"/>
    <property type="project" value="InterPro"/>
</dbReference>
<dbReference type="HOGENOM" id="CLU_000445_90_8_11"/>
<accession>A0A0A7I4A8</accession>
<dbReference type="Pfam" id="PF00196">
    <property type="entry name" value="GerE"/>
    <property type="match status" value="1"/>
</dbReference>
<sequence>MYVGKRIRIGIVDNDKLTLGVMKLMVERILPLADVCWTASDGATAVRKGLDPKTQLDVLLVDMSLEGMSGCDVCRCIRVETARIALVGMTAFSLERYGASALENGADCLVDKADVRGLCQTLCELANGRRPNAEYVSSENAQESHERLLNEGWKEGVCEAFSQREREVMQLCVLCFTSKEISAKLGIGEPTVKTYVRRVMRKLGAKNRTQAVIRWMEMDGREN</sequence>
<dbReference type="SMART" id="SM00421">
    <property type="entry name" value="HTH_LUXR"/>
    <property type="match status" value="1"/>
</dbReference>
<dbReference type="InterPro" id="IPR036388">
    <property type="entry name" value="WH-like_DNA-bd_sf"/>
</dbReference>
<dbReference type="Pfam" id="PF00072">
    <property type="entry name" value="Response_reg"/>
    <property type="match status" value="1"/>
</dbReference>
<dbReference type="Proteomes" id="UP000030625">
    <property type="component" value="Chromosome"/>
</dbReference>
<dbReference type="PANTHER" id="PTHR43214:SF43">
    <property type="entry name" value="TWO-COMPONENT RESPONSE REGULATOR"/>
    <property type="match status" value="1"/>
</dbReference>
<dbReference type="InterPro" id="IPR001789">
    <property type="entry name" value="Sig_transdc_resp-reg_receiver"/>
</dbReference>
<dbReference type="InterPro" id="IPR016032">
    <property type="entry name" value="Sig_transdc_resp-reg_C-effctor"/>
</dbReference>
<dbReference type="CDD" id="cd00156">
    <property type="entry name" value="REC"/>
    <property type="match status" value="1"/>
</dbReference>
<protein>
    <submittedName>
        <fullName evidence="5">LuxR family transcriptional regulator</fullName>
    </submittedName>
</protein>
<feature type="domain" description="HTH luxR-type" evidence="3">
    <location>
        <begin position="154"/>
        <end position="219"/>
    </location>
</feature>
<name>A0A0A7I4A8_9BIFI</name>
<keyword evidence="2" id="KW-0597">Phosphoprotein</keyword>
<dbReference type="SUPFAM" id="SSF52172">
    <property type="entry name" value="CheY-like"/>
    <property type="match status" value="1"/>
</dbReference>
<dbReference type="SUPFAM" id="SSF46894">
    <property type="entry name" value="C-terminal effector domain of the bipartite response regulators"/>
    <property type="match status" value="1"/>
</dbReference>
<dbReference type="SMART" id="SM00448">
    <property type="entry name" value="REC"/>
    <property type="match status" value="1"/>
</dbReference>
<dbReference type="PROSITE" id="PS50110">
    <property type="entry name" value="RESPONSE_REGULATORY"/>
    <property type="match status" value="1"/>
</dbReference>
<dbReference type="GO" id="GO:0000160">
    <property type="term" value="P:phosphorelay signal transduction system"/>
    <property type="evidence" value="ECO:0007669"/>
    <property type="project" value="InterPro"/>
</dbReference>
<dbReference type="RefSeq" id="WP_039199107.1">
    <property type="nucleotide sequence ID" value="NZ_CP007456.1"/>
</dbReference>
<dbReference type="CDD" id="cd06170">
    <property type="entry name" value="LuxR_C_like"/>
    <property type="match status" value="1"/>
</dbReference>
<dbReference type="EMBL" id="CP007456">
    <property type="protein sequence ID" value="AIZ15003.1"/>
    <property type="molecule type" value="Genomic_DNA"/>
</dbReference>
<evidence type="ECO:0000256" key="1">
    <source>
        <dbReference type="ARBA" id="ARBA00023125"/>
    </source>
</evidence>
<evidence type="ECO:0000313" key="5">
    <source>
        <dbReference type="EMBL" id="AIZ15003.1"/>
    </source>
</evidence>
<dbReference type="InterPro" id="IPR039420">
    <property type="entry name" value="WalR-like"/>
</dbReference>
<reference evidence="5 6" key="1">
    <citation type="journal article" date="2015" name="Genome Announc.">
        <title>Complete and Assembled Genome Sequence of Bifidobacterium kashiwanohense PV20-2, Isolated from the Feces of an Anemic Kenyan Infant.</title>
        <authorList>
            <person name="Vazquez-Gutierrez P."/>
            <person name="Lacroix C."/>
            <person name="Chassard C."/>
            <person name="Klumpp J."/>
            <person name="Jans C."/>
            <person name="Stevens M.J."/>
        </authorList>
    </citation>
    <scope>NUCLEOTIDE SEQUENCE [LARGE SCALE GENOMIC DNA]</scope>
    <source>
        <strain evidence="5 6">PV20-2</strain>
    </source>
</reference>
<proteinExistence type="predicted"/>
<dbReference type="PRINTS" id="PR00038">
    <property type="entry name" value="HTHLUXR"/>
</dbReference>
<dbReference type="KEGG" id="bka:AH68_07975"/>
<dbReference type="STRING" id="1447716.AH68_07975"/>
<evidence type="ECO:0000256" key="2">
    <source>
        <dbReference type="PROSITE-ProRule" id="PRU00169"/>
    </source>
</evidence>
<feature type="modified residue" description="4-aspartylphosphate" evidence="2">
    <location>
        <position position="62"/>
    </location>
</feature>
<dbReference type="GO" id="GO:0003677">
    <property type="term" value="F:DNA binding"/>
    <property type="evidence" value="ECO:0007669"/>
    <property type="project" value="UniProtKB-KW"/>
</dbReference>
<dbReference type="Gene3D" id="3.40.50.2300">
    <property type="match status" value="1"/>
</dbReference>